<keyword evidence="1" id="KW-0732">Signal</keyword>
<evidence type="ECO:0000313" key="3">
    <source>
        <dbReference type="Proteomes" id="UP000253426"/>
    </source>
</evidence>
<name>A0A366HW96_9BACT</name>
<gene>
    <name evidence="2" type="ORF">DES53_101654</name>
</gene>
<evidence type="ECO:0000256" key="1">
    <source>
        <dbReference type="SAM" id="SignalP"/>
    </source>
</evidence>
<dbReference type="OrthoDB" id="5917215at2"/>
<reference evidence="2 3" key="1">
    <citation type="submission" date="2018-06" db="EMBL/GenBank/DDBJ databases">
        <title>Genomic Encyclopedia of Type Strains, Phase IV (KMG-IV): sequencing the most valuable type-strain genomes for metagenomic binning, comparative biology and taxonomic classification.</title>
        <authorList>
            <person name="Goeker M."/>
        </authorList>
    </citation>
    <scope>NUCLEOTIDE SEQUENCE [LARGE SCALE GENOMIC DNA]</scope>
    <source>
        <strain evidence="2 3">DSM 25532</strain>
    </source>
</reference>
<dbReference type="EMBL" id="QNRR01000001">
    <property type="protein sequence ID" value="RBP47854.1"/>
    <property type="molecule type" value="Genomic_DNA"/>
</dbReference>
<comment type="caution">
    <text evidence="2">The sequence shown here is derived from an EMBL/GenBank/DDBJ whole genome shotgun (WGS) entry which is preliminary data.</text>
</comment>
<keyword evidence="3" id="KW-1185">Reference proteome</keyword>
<feature type="chain" id="PRO_5016562064" description="Heavy-metal-binding protein" evidence="1">
    <location>
        <begin position="20"/>
        <end position="109"/>
    </location>
</feature>
<dbReference type="Proteomes" id="UP000253426">
    <property type="component" value="Unassembled WGS sequence"/>
</dbReference>
<sequence length="109" mass="11648">MRILLCSLIALTLASCANVQVTKTSKGTYASTNPNFVEVLKTRPERSYEELGAVDAMGFGPSEIAKMHNGLRAKASTLGANAVIITDEGLINDGWAITRFASGVAIRYK</sequence>
<protein>
    <recommendedName>
        <fullName evidence="4">Heavy-metal-binding protein</fullName>
    </recommendedName>
</protein>
<feature type="signal peptide" evidence="1">
    <location>
        <begin position="1"/>
        <end position="19"/>
    </location>
</feature>
<dbReference type="RefSeq" id="WP_113956754.1">
    <property type="nucleotide sequence ID" value="NZ_QNRR01000001.1"/>
</dbReference>
<evidence type="ECO:0008006" key="4">
    <source>
        <dbReference type="Google" id="ProtNLM"/>
    </source>
</evidence>
<organism evidence="2 3">
    <name type="scientific">Roseimicrobium gellanilyticum</name>
    <dbReference type="NCBI Taxonomy" id="748857"/>
    <lineage>
        <taxon>Bacteria</taxon>
        <taxon>Pseudomonadati</taxon>
        <taxon>Verrucomicrobiota</taxon>
        <taxon>Verrucomicrobiia</taxon>
        <taxon>Verrucomicrobiales</taxon>
        <taxon>Verrucomicrobiaceae</taxon>
        <taxon>Roseimicrobium</taxon>
    </lineage>
</organism>
<dbReference type="AlphaFoldDB" id="A0A366HW96"/>
<dbReference type="PROSITE" id="PS51257">
    <property type="entry name" value="PROKAR_LIPOPROTEIN"/>
    <property type="match status" value="1"/>
</dbReference>
<evidence type="ECO:0000313" key="2">
    <source>
        <dbReference type="EMBL" id="RBP47854.1"/>
    </source>
</evidence>
<proteinExistence type="predicted"/>
<accession>A0A366HW96</accession>